<reference evidence="2" key="1">
    <citation type="submission" date="2022-03" db="EMBL/GenBank/DDBJ databases">
        <authorList>
            <person name="Alioto T."/>
            <person name="Alioto T."/>
            <person name="Gomez Garrido J."/>
        </authorList>
    </citation>
    <scope>NUCLEOTIDE SEQUENCE</scope>
</reference>
<organism evidence="2 3">
    <name type="scientific">Pelobates cultripes</name>
    <name type="common">Western spadefoot toad</name>
    <dbReference type="NCBI Taxonomy" id="61616"/>
    <lineage>
        <taxon>Eukaryota</taxon>
        <taxon>Metazoa</taxon>
        <taxon>Chordata</taxon>
        <taxon>Craniata</taxon>
        <taxon>Vertebrata</taxon>
        <taxon>Euteleostomi</taxon>
        <taxon>Amphibia</taxon>
        <taxon>Batrachia</taxon>
        <taxon>Anura</taxon>
        <taxon>Pelobatoidea</taxon>
        <taxon>Pelobatidae</taxon>
        <taxon>Pelobates</taxon>
    </lineage>
</organism>
<feature type="region of interest" description="Disordered" evidence="1">
    <location>
        <begin position="88"/>
        <end position="117"/>
    </location>
</feature>
<dbReference type="EMBL" id="OW240924">
    <property type="protein sequence ID" value="CAH2328548.1"/>
    <property type="molecule type" value="Genomic_DNA"/>
</dbReference>
<feature type="compositionally biased region" description="Polar residues" evidence="1">
    <location>
        <begin position="103"/>
        <end position="114"/>
    </location>
</feature>
<dbReference type="Proteomes" id="UP001295444">
    <property type="component" value="Chromosome 13"/>
</dbReference>
<dbReference type="AlphaFoldDB" id="A0AAD1TNR9"/>
<keyword evidence="3" id="KW-1185">Reference proteome</keyword>
<protein>
    <submittedName>
        <fullName evidence="2">Uncharacterized protein</fullName>
    </submittedName>
</protein>
<gene>
    <name evidence="2" type="ORF">PECUL_23A031090</name>
</gene>
<evidence type="ECO:0000313" key="2">
    <source>
        <dbReference type="EMBL" id="CAH2328548.1"/>
    </source>
</evidence>
<name>A0AAD1TNR9_PELCU</name>
<evidence type="ECO:0000256" key="1">
    <source>
        <dbReference type="SAM" id="MobiDB-lite"/>
    </source>
</evidence>
<proteinExistence type="predicted"/>
<accession>A0AAD1TNR9</accession>
<evidence type="ECO:0000313" key="3">
    <source>
        <dbReference type="Proteomes" id="UP001295444"/>
    </source>
</evidence>
<sequence>MLLECPSAARAPDTGWFWVLVRCPGADQHWRRARRGPYQTPTPAYRYLYLDTMGCKAPHPYSPTDRVLWTRRSEDTLIEMRLRNTVERLGTPRGSPPSLGTGCLSTNDDPSSSGRKAAKECTAELTTALKDNSLAILADTWTSL</sequence>